<sequence>MAIRVVTDSASGIPQDMADELDITVLDLHVMNDDEDKEDTTSGLSSLELAAAYARQLERGGDDGIVALHLSKRLSSTWSAAVSASAVFGDLVRVVDTNSAGMGVGTAAVIAAAFARAGADLDGCVAAAEGTLALTETWLYLPQLDEIRRSGRISATTAVLSAALLATKPILRLNDGKLELAMKTRTQSKAFSKLVGHVAQRADDMAVWAAVQYSGDKEAVDALRDALEEALPEGSTVGVYPMTDVITAHTGEGAIGLTVLFATPAVD</sequence>
<dbReference type="PANTHER" id="PTHR33434:SF2">
    <property type="entry name" value="FATTY ACID-BINDING PROTEIN TM_1468"/>
    <property type="match status" value="1"/>
</dbReference>
<keyword evidence="1" id="KW-0446">Lipid-binding</keyword>
<dbReference type="AlphaFoldDB" id="D7WC88"/>
<dbReference type="Gene3D" id="3.40.50.10170">
    <property type="match status" value="2"/>
</dbReference>
<dbReference type="OrthoDB" id="9760324at2"/>
<dbReference type="RefSeq" id="WP_005289214.1">
    <property type="nucleotide sequence ID" value="NZ_CM000961.1"/>
</dbReference>
<dbReference type="InterPro" id="IPR050270">
    <property type="entry name" value="DegV_domain_contain"/>
</dbReference>
<proteinExistence type="predicted"/>
<dbReference type="Pfam" id="PF02645">
    <property type="entry name" value="DegV"/>
    <property type="match status" value="1"/>
</dbReference>
<comment type="caution">
    <text evidence="2">The sequence shown here is derived from an EMBL/GenBank/DDBJ whole genome shotgun (WGS) entry which is preliminary data.</text>
</comment>
<keyword evidence="3" id="KW-1185">Reference proteome</keyword>
<dbReference type="EMBL" id="ACLJ02000002">
    <property type="protein sequence ID" value="EFK54717.1"/>
    <property type="molecule type" value="Genomic_DNA"/>
</dbReference>
<dbReference type="InterPro" id="IPR003797">
    <property type="entry name" value="DegV"/>
</dbReference>
<name>D7WC88_9CORY</name>
<accession>D7WC88</accession>
<dbReference type="Gene3D" id="3.30.1180.10">
    <property type="match status" value="1"/>
</dbReference>
<dbReference type="SUPFAM" id="SSF82549">
    <property type="entry name" value="DAK1/DegV-like"/>
    <property type="match status" value="1"/>
</dbReference>
<gene>
    <name evidence="2" type="ORF">HMPREF0291_11097</name>
</gene>
<dbReference type="PROSITE" id="PS51482">
    <property type="entry name" value="DEGV"/>
    <property type="match status" value="1"/>
</dbReference>
<evidence type="ECO:0000313" key="3">
    <source>
        <dbReference type="Proteomes" id="UP000004208"/>
    </source>
</evidence>
<dbReference type="GO" id="GO:0008289">
    <property type="term" value="F:lipid binding"/>
    <property type="evidence" value="ECO:0007669"/>
    <property type="project" value="UniProtKB-KW"/>
</dbReference>
<dbReference type="HOGENOM" id="CLU_048251_0_0_11"/>
<organism evidence="2 3">
    <name type="scientific">Corynebacterium genitalium ATCC 33030</name>
    <dbReference type="NCBI Taxonomy" id="585529"/>
    <lineage>
        <taxon>Bacteria</taxon>
        <taxon>Bacillati</taxon>
        <taxon>Actinomycetota</taxon>
        <taxon>Actinomycetes</taxon>
        <taxon>Mycobacteriales</taxon>
        <taxon>Corynebacteriaceae</taxon>
        <taxon>Corynebacterium</taxon>
    </lineage>
</organism>
<dbReference type="STRING" id="585529.HMPREF0291_11097"/>
<dbReference type="InterPro" id="IPR043168">
    <property type="entry name" value="DegV_C"/>
</dbReference>
<dbReference type="Proteomes" id="UP000004208">
    <property type="component" value="Unassembled WGS sequence"/>
</dbReference>
<dbReference type="PANTHER" id="PTHR33434">
    <property type="entry name" value="DEGV DOMAIN-CONTAINING PROTEIN DR_1986-RELATED"/>
    <property type="match status" value="1"/>
</dbReference>
<evidence type="ECO:0000313" key="2">
    <source>
        <dbReference type="EMBL" id="EFK54717.1"/>
    </source>
</evidence>
<dbReference type="eggNOG" id="COG1307">
    <property type="taxonomic scope" value="Bacteria"/>
</dbReference>
<reference evidence="2" key="1">
    <citation type="submission" date="2010-06" db="EMBL/GenBank/DDBJ databases">
        <authorList>
            <person name="Muzny D."/>
            <person name="Qin X."/>
            <person name="Buhay C."/>
            <person name="Dugan-Rocha S."/>
            <person name="Ding Y."/>
            <person name="Chen G."/>
            <person name="Hawes A."/>
            <person name="Holder M."/>
            <person name="Jhangiani S."/>
            <person name="Johnson A."/>
            <person name="Khan Z."/>
            <person name="Li Z."/>
            <person name="Liu W."/>
            <person name="Liu X."/>
            <person name="Perez L."/>
            <person name="Shen H."/>
            <person name="Wang Q."/>
            <person name="Watt J."/>
            <person name="Xi L."/>
            <person name="Xin Y."/>
            <person name="Zhou J."/>
            <person name="Deng J."/>
            <person name="Jiang H."/>
            <person name="Liu Y."/>
            <person name="Qu J."/>
            <person name="Song X.-Z."/>
            <person name="Zhang L."/>
            <person name="Villasana D."/>
            <person name="Johnson A."/>
            <person name="Liu J."/>
            <person name="Liyanage D."/>
            <person name="Lorensuhewa L."/>
            <person name="Robinson T."/>
            <person name="Song A."/>
            <person name="Song B.-B."/>
            <person name="Dinh H."/>
            <person name="Thornton R."/>
            <person name="Coyle M."/>
            <person name="Francisco L."/>
            <person name="Jackson L."/>
            <person name="Javaid M."/>
            <person name="Korchina V."/>
            <person name="Kovar C."/>
            <person name="Mata R."/>
            <person name="Mathew T."/>
            <person name="Ngo R."/>
            <person name="Nguyen L."/>
            <person name="Nguyen N."/>
            <person name="Okwuonu G."/>
            <person name="Ongeri F."/>
            <person name="Pham C."/>
            <person name="Simmons D."/>
            <person name="Wilczek-Boney K."/>
            <person name="Hale W."/>
            <person name="Jakkamsetti A."/>
            <person name="Pham P."/>
            <person name="Ruth R."/>
            <person name="San Lucas F."/>
            <person name="Warren J."/>
            <person name="Zhang J."/>
            <person name="Zhao Z."/>
            <person name="Zhou C."/>
            <person name="Zhu D."/>
            <person name="Lee S."/>
            <person name="Bess C."/>
            <person name="Blankenburg K."/>
            <person name="Forbes L."/>
            <person name="Fu Q."/>
            <person name="Gubbala S."/>
            <person name="Hirani K."/>
            <person name="Jayaseelan J.C."/>
            <person name="Lara F."/>
            <person name="Munidasa M."/>
            <person name="Palculict T."/>
            <person name="Patil S."/>
            <person name="Pu L.-L."/>
            <person name="Saada N."/>
            <person name="Tang L."/>
            <person name="Weissenberger G."/>
            <person name="Zhu Y."/>
            <person name="Hemphill L."/>
            <person name="Shang Y."/>
            <person name="Youmans B."/>
            <person name="Ayvaz T."/>
            <person name="Ross M."/>
            <person name="Santibanez J."/>
            <person name="Aqrawi P."/>
            <person name="Gross S."/>
            <person name="Joshi V."/>
            <person name="Fowler G."/>
            <person name="Nazareth L."/>
            <person name="Reid J."/>
            <person name="Worley K."/>
            <person name="Petrosino J."/>
            <person name="Highlander S."/>
            <person name="Gibbs R."/>
        </authorList>
    </citation>
    <scope>NUCLEOTIDE SEQUENCE [LARGE SCALE GENOMIC DNA]</scope>
    <source>
        <strain evidence="2">ATCC 33030</strain>
    </source>
</reference>
<protein>
    <submittedName>
        <fullName evidence="2">EDD domain protein, DegV family</fullName>
    </submittedName>
</protein>
<evidence type="ECO:0000256" key="1">
    <source>
        <dbReference type="ARBA" id="ARBA00023121"/>
    </source>
</evidence>
<dbReference type="NCBIfam" id="TIGR00762">
    <property type="entry name" value="DegV"/>
    <property type="match status" value="1"/>
</dbReference>